<feature type="transmembrane region" description="Helical" evidence="2">
    <location>
        <begin position="267"/>
        <end position="285"/>
    </location>
</feature>
<evidence type="ECO:0000256" key="2">
    <source>
        <dbReference type="SAM" id="Phobius"/>
    </source>
</evidence>
<keyword evidence="2" id="KW-0472">Membrane</keyword>
<feature type="transmembrane region" description="Helical" evidence="2">
    <location>
        <begin position="202"/>
        <end position="223"/>
    </location>
</feature>
<evidence type="ECO:0000313" key="4">
    <source>
        <dbReference type="Proteomes" id="UP000609879"/>
    </source>
</evidence>
<feature type="region of interest" description="Disordered" evidence="1">
    <location>
        <begin position="1"/>
        <end position="22"/>
    </location>
</feature>
<evidence type="ECO:0000256" key="1">
    <source>
        <dbReference type="SAM" id="MobiDB-lite"/>
    </source>
</evidence>
<name>A0ABQ3YID0_9ACTN</name>
<proteinExistence type="predicted"/>
<gene>
    <name evidence="3" type="ORF">Ade02nite_83680</name>
</gene>
<dbReference type="InterPro" id="IPR047928">
    <property type="entry name" value="Perm_prefix_1"/>
</dbReference>
<dbReference type="Pfam" id="PF22564">
    <property type="entry name" value="HAAS"/>
    <property type="match status" value="1"/>
</dbReference>
<organism evidence="3 4">
    <name type="scientific">Paractinoplanes deccanensis</name>
    <dbReference type="NCBI Taxonomy" id="113561"/>
    <lineage>
        <taxon>Bacteria</taxon>
        <taxon>Bacillati</taxon>
        <taxon>Actinomycetota</taxon>
        <taxon>Actinomycetes</taxon>
        <taxon>Micromonosporales</taxon>
        <taxon>Micromonosporaceae</taxon>
        <taxon>Paractinoplanes</taxon>
    </lineage>
</organism>
<dbReference type="NCBIfam" id="NF038403">
    <property type="entry name" value="perm_prefix_1"/>
    <property type="match status" value="1"/>
</dbReference>
<accession>A0ABQ3YID0</accession>
<keyword evidence="4" id="KW-1185">Reference proteome</keyword>
<keyword evidence="2" id="KW-0812">Transmembrane</keyword>
<dbReference type="EMBL" id="BOMI01000176">
    <property type="protein sequence ID" value="GID79727.1"/>
    <property type="molecule type" value="Genomic_DNA"/>
</dbReference>
<evidence type="ECO:0000313" key="3">
    <source>
        <dbReference type="EMBL" id="GID79727.1"/>
    </source>
</evidence>
<comment type="caution">
    <text evidence="3">The sequence shown here is derived from an EMBL/GenBank/DDBJ whole genome shotgun (WGS) entry which is preliminary data.</text>
</comment>
<dbReference type="Proteomes" id="UP000609879">
    <property type="component" value="Unassembled WGS sequence"/>
</dbReference>
<keyword evidence="2" id="KW-1133">Transmembrane helix</keyword>
<sequence>MTQVGAPAPHSQPHEQRFRHQPWESQMTSLVDRYVYTALRRIPEQQRADIDRELRASIDDAVDARVEAGEPRDAAVERALLELGDPDKLADSYADRPNFLIGPELYGVWRRFMMMLFTTVLPIVVVVTTVVALFGDDPKAGDIIGGAIGSLLTVGAHLAFWTTLTFAVIERTGLGKAELRGGAWSLDDLPRYEPRAITVGQLVTYVAWPVIVIAAIVLQQFTFTEEPVLDPDGWSFWWPLLIVLVALKALWAVWLYRQGAWTRAVTVVNAVLATAAGALMVWLLASDRFFNPAFDWITDSGDNLLDWITPAAIVVTVAGALWDIAEVAVRGERARRGIPTKVAGTGNTYKFG</sequence>
<feature type="transmembrane region" description="Helical" evidence="2">
    <location>
        <begin position="112"/>
        <end position="135"/>
    </location>
</feature>
<feature type="transmembrane region" description="Helical" evidence="2">
    <location>
        <begin position="305"/>
        <end position="325"/>
    </location>
</feature>
<feature type="transmembrane region" description="Helical" evidence="2">
    <location>
        <begin position="235"/>
        <end position="255"/>
    </location>
</feature>
<feature type="transmembrane region" description="Helical" evidence="2">
    <location>
        <begin position="147"/>
        <end position="169"/>
    </location>
</feature>
<protein>
    <submittedName>
        <fullName evidence="3">Uncharacterized protein</fullName>
    </submittedName>
</protein>
<reference evidence="3 4" key="1">
    <citation type="submission" date="2021-01" db="EMBL/GenBank/DDBJ databases">
        <title>Whole genome shotgun sequence of Actinoplanes deccanensis NBRC 13994.</title>
        <authorList>
            <person name="Komaki H."/>
            <person name="Tamura T."/>
        </authorList>
    </citation>
    <scope>NUCLEOTIDE SEQUENCE [LARGE SCALE GENOMIC DNA]</scope>
    <source>
        <strain evidence="3 4">NBRC 13994</strain>
    </source>
</reference>
<feature type="compositionally biased region" description="Basic and acidic residues" evidence="1">
    <location>
        <begin position="12"/>
        <end position="22"/>
    </location>
</feature>